<keyword evidence="2" id="KW-1185">Reference proteome</keyword>
<dbReference type="RefSeq" id="WP_191320797.1">
    <property type="nucleotide sequence ID" value="NZ_BNCG01000025.1"/>
</dbReference>
<protein>
    <submittedName>
        <fullName evidence="1">Uncharacterized protein</fullName>
    </submittedName>
</protein>
<sequence>MGNAVITGRKRIQSFDDLREASRVAREQFALLKDQRLQELMAAIEATLKQGGGDVSSLLFGLSEAEKLELFAHFPQIVEAVKSASTIDDVLAATRAARAALRVSDRLSGAARPSGDRDLVNVARAVAVAPRGMVRRVVFDLQRLENPPEELWRVIVMWLGIRGRVFFNRLSRRARRR</sequence>
<accession>A0ABV7UGZ1</accession>
<gene>
    <name evidence="1" type="ORF">ACFONL_11430</name>
</gene>
<comment type="caution">
    <text evidence="1">The sequence shown here is derived from an EMBL/GenBank/DDBJ whole genome shotgun (WGS) entry which is preliminary data.</text>
</comment>
<evidence type="ECO:0000313" key="2">
    <source>
        <dbReference type="Proteomes" id="UP001595704"/>
    </source>
</evidence>
<dbReference type="EMBL" id="JBHRYC010000055">
    <property type="protein sequence ID" value="MFC3637975.1"/>
    <property type="molecule type" value="Genomic_DNA"/>
</dbReference>
<name>A0ABV7UGZ1_9HYPH</name>
<reference evidence="2" key="1">
    <citation type="journal article" date="2019" name="Int. J. Syst. Evol. Microbiol.">
        <title>The Global Catalogue of Microorganisms (GCM) 10K type strain sequencing project: providing services to taxonomists for standard genome sequencing and annotation.</title>
        <authorList>
            <consortium name="The Broad Institute Genomics Platform"/>
            <consortium name="The Broad Institute Genome Sequencing Center for Infectious Disease"/>
            <person name="Wu L."/>
            <person name="Ma J."/>
        </authorList>
    </citation>
    <scope>NUCLEOTIDE SEQUENCE [LARGE SCALE GENOMIC DNA]</scope>
    <source>
        <strain evidence="2">KCTC 42282</strain>
    </source>
</reference>
<dbReference type="Proteomes" id="UP001595704">
    <property type="component" value="Unassembled WGS sequence"/>
</dbReference>
<proteinExistence type="predicted"/>
<organism evidence="1 2">
    <name type="scientific">Camelimonas fluminis</name>
    <dbReference type="NCBI Taxonomy" id="1576911"/>
    <lineage>
        <taxon>Bacteria</taxon>
        <taxon>Pseudomonadati</taxon>
        <taxon>Pseudomonadota</taxon>
        <taxon>Alphaproteobacteria</taxon>
        <taxon>Hyphomicrobiales</taxon>
        <taxon>Chelatococcaceae</taxon>
        <taxon>Camelimonas</taxon>
    </lineage>
</organism>
<evidence type="ECO:0000313" key="1">
    <source>
        <dbReference type="EMBL" id="MFC3637975.1"/>
    </source>
</evidence>